<dbReference type="EMBL" id="KV417332">
    <property type="protein sequence ID" value="KZO90922.1"/>
    <property type="molecule type" value="Genomic_DNA"/>
</dbReference>
<reference evidence="2 3" key="1">
    <citation type="journal article" date="2016" name="Mol. Biol. Evol.">
        <title>Comparative Genomics of Early-Diverging Mushroom-Forming Fungi Provides Insights into the Origins of Lignocellulose Decay Capabilities.</title>
        <authorList>
            <person name="Nagy L.G."/>
            <person name="Riley R."/>
            <person name="Tritt A."/>
            <person name="Adam C."/>
            <person name="Daum C."/>
            <person name="Floudas D."/>
            <person name="Sun H."/>
            <person name="Yadav J.S."/>
            <person name="Pangilinan J."/>
            <person name="Larsson K.H."/>
            <person name="Matsuura K."/>
            <person name="Barry K."/>
            <person name="Labutti K."/>
            <person name="Kuo R."/>
            <person name="Ohm R.A."/>
            <person name="Bhattacharya S.S."/>
            <person name="Shirouzu T."/>
            <person name="Yoshinaga Y."/>
            <person name="Martin F.M."/>
            <person name="Grigoriev I.V."/>
            <person name="Hibbett D.S."/>
        </authorList>
    </citation>
    <scope>NUCLEOTIDE SEQUENCE [LARGE SCALE GENOMIC DNA]</scope>
    <source>
        <strain evidence="2 3">TUFC12733</strain>
    </source>
</reference>
<protein>
    <submittedName>
        <fullName evidence="2">Uncharacterized protein</fullName>
    </submittedName>
</protein>
<organism evidence="2 3">
    <name type="scientific">Calocera viscosa (strain TUFC12733)</name>
    <dbReference type="NCBI Taxonomy" id="1330018"/>
    <lineage>
        <taxon>Eukaryota</taxon>
        <taxon>Fungi</taxon>
        <taxon>Dikarya</taxon>
        <taxon>Basidiomycota</taxon>
        <taxon>Agaricomycotina</taxon>
        <taxon>Dacrymycetes</taxon>
        <taxon>Dacrymycetales</taxon>
        <taxon>Dacrymycetaceae</taxon>
        <taxon>Calocera</taxon>
    </lineage>
</organism>
<keyword evidence="3" id="KW-1185">Reference proteome</keyword>
<evidence type="ECO:0000313" key="2">
    <source>
        <dbReference type="EMBL" id="KZO90922.1"/>
    </source>
</evidence>
<dbReference type="Proteomes" id="UP000076738">
    <property type="component" value="Unassembled WGS sequence"/>
</dbReference>
<evidence type="ECO:0000256" key="1">
    <source>
        <dbReference type="SAM" id="MobiDB-lite"/>
    </source>
</evidence>
<dbReference type="STRING" id="1330018.A0A167GUI9"/>
<dbReference type="OrthoDB" id="423221at2759"/>
<name>A0A167GUI9_CALVF</name>
<gene>
    <name evidence="2" type="ORF">CALVIDRAFT_568698</name>
</gene>
<evidence type="ECO:0000313" key="3">
    <source>
        <dbReference type="Proteomes" id="UP000076738"/>
    </source>
</evidence>
<feature type="region of interest" description="Disordered" evidence="1">
    <location>
        <begin position="117"/>
        <end position="160"/>
    </location>
</feature>
<proteinExistence type="predicted"/>
<sequence>MSGDNPLEDLVEVCRICRNLKGILTHKVGVGRNGFCTPLSRGNCLGGIHTALSINGNRMEKTIIDRWGSASPLEMKEFVATCVSRGQMTIRKADTNKMLGGKTDPVAHPSIAVLDDEDEDDVTAPACPLDRDGLGMAEDDNGMADEEDEESHTHEQGRPTESIIEDFTEYYWRRCEGRHQRARLSEELGTTRPFTFWEKGSESNMPDWTWHDWGVKQEERVWDHVNITVLRGAKEDWNPSYKTLVWSLSQTVARQIGSGIIDVSPFLMPSMISYVTHRGGSMADLMALTLRDLPIDQLLLTRESEDNLADLAGNTTMSTAVGSAIMAALYVGFKHVFEDLATG</sequence>
<accession>A0A167GUI9</accession>
<dbReference type="AlphaFoldDB" id="A0A167GUI9"/>
<feature type="compositionally biased region" description="Acidic residues" evidence="1">
    <location>
        <begin position="137"/>
        <end position="150"/>
    </location>
</feature>